<comment type="caution">
    <text evidence="3">The sequence shown here is derived from an EMBL/GenBank/DDBJ whole genome shotgun (WGS) entry which is preliminary data.</text>
</comment>
<feature type="domain" description="FMN-binding" evidence="2">
    <location>
        <begin position="99"/>
        <end position="177"/>
    </location>
</feature>
<accession>A0ABP6Z3P5</accession>
<feature type="region of interest" description="Disordered" evidence="1">
    <location>
        <begin position="28"/>
        <end position="100"/>
    </location>
</feature>
<dbReference type="EMBL" id="BAABAA010000020">
    <property type="protein sequence ID" value="GAA3597455.1"/>
    <property type="molecule type" value="Genomic_DNA"/>
</dbReference>
<feature type="compositionally biased region" description="Low complexity" evidence="1">
    <location>
        <begin position="49"/>
        <end position="60"/>
    </location>
</feature>
<dbReference type="Pfam" id="PF04205">
    <property type="entry name" value="FMN_bind"/>
    <property type="match status" value="1"/>
</dbReference>
<reference evidence="4" key="1">
    <citation type="journal article" date="2019" name="Int. J. Syst. Evol. Microbiol.">
        <title>The Global Catalogue of Microorganisms (GCM) 10K type strain sequencing project: providing services to taxonomists for standard genome sequencing and annotation.</title>
        <authorList>
            <consortium name="The Broad Institute Genomics Platform"/>
            <consortium name="The Broad Institute Genome Sequencing Center for Infectious Disease"/>
            <person name="Wu L."/>
            <person name="Ma J."/>
        </authorList>
    </citation>
    <scope>NUCLEOTIDE SEQUENCE [LARGE SCALE GENOMIC DNA]</scope>
    <source>
        <strain evidence="4">JCM 16928</strain>
    </source>
</reference>
<feature type="compositionally biased region" description="Low complexity" evidence="1">
    <location>
        <begin position="71"/>
        <end position="91"/>
    </location>
</feature>
<dbReference type="RefSeq" id="WP_344849912.1">
    <property type="nucleotide sequence ID" value="NZ_BAABAA010000020.1"/>
</dbReference>
<protein>
    <submittedName>
        <fullName evidence="3">FMN-binding protein</fullName>
    </submittedName>
</protein>
<evidence type="ECO:0000313" key="3">
    <source>
        <dbReference type="EMBL" id="GAA3597455.1"/>
    </source>
</evidence>
<dbReference type="Gene3D" id="3.90.1010.20">
    <property type="match status" value="1"/>
</dbReference>
<evidence type="ECO:0000259" key="2">
    <source>
        <dbReference type="SMART" id="SM00900"/>
    </source>
</evidence>
<evidence type="ECO:0000256" key="1">
    <source>
        <dbReference type="SAM" id="MobiDB-lite"/>
    </source>
</evidence>
<gene>
    <name evidence="3" type="ORF">GCM10022235_81470</name>
</gene>
<dbReference type="Proteomes" id="UP001501222">
    <property type="component" value="Unassembled WGS sequence"/>
</dbReference>
<sequence length="179" mass="18104">MKRIVTWLLSTVTVVVLLFGYHTSNSGRVTATPSVIGSAGPAPTPAGTPSPTTSPTDSPSVSPPDSPSDSPPATSTPSPAASPSPTSTATTVQGDTADTQWGPVQVQITVAAGKITDVAVLQYPNGNGRDQQINAYALPILINETLTTQSAAIDTISGATVTTDGYTRSLQSALDKAGL</sequence>
<keyword evidence="4" id="KW-1185">Reference proteome</keyword>
<evidence type="ECO:0000313" key="4">
    <source>
        <dbReference type="Proteomes" id="UP001501222"/>
    </source>
</evidence>
<dbReference type="SMART" id="SM00900">
    <property type="entry name" value="FMN_bind"/>
    <property type="match status" value="1"/>
</dbReference>
<dbReference type="InterPro" id="IPR007329">
    <property type="entry name" value="FMN-bd"/>
</dbReference>
<proteinExistence type="predicted"/>
<name>A0ABP6Z3P5_9ACTN</name>
<organism evidence="3 4">
    <name type="scientific">Kribbella ginsengisoli</name>
    <dbReference type="NCBI Taxonomy" id="363865"/>
    <lineage>
        <taxon>Bacteria</taxon>
        <taxon>Bacillati</taxon>
        <taxon>Actinomycetota</taxon>
        <taxon>Actinomycetes</taxon>
        <taxon>Propionibacteriales</taxon>
        <taxon>Kribbellaceae</taxon>
        <taxon>Kribbella</taxon>
    </lineage>
</organism>
<feature type="compositionally biased region" description="Pro residues" evidence="1">
    <location>
        <begin position="61"/>
        <end position="70"/>
    </location>
</feature>